<organism evidence="1 2">
    <name type="scientific">Caloramator proteoclasticus DSM 10124</name>
    <dbReference type="NCBI Taxonomy" id="1121262"/>
    <lineage>
        <taxon>Bacteria</taxon>
        <taxon>Bacillati</taxon>
        <taxon>Bacillota</taxon>
        <taxon>Clostridia</taxon>
        <taxon>Eubacteriales</taxon>
        <taxon>Clostridiaceae</taxon>
        <taxon>Caloramator</taxon>
    </lineage>
</organism>
<dbReference type="EMBL" id="FQVG01000016">
    <property type="protein sequence ID" value="SHE79012.1"/>
    <property type="molecule type" value="Genomic_DNA"/>
</dbReference>
<dbReference type="AlphaFoldDB" id="A0A1M4WDF4"/>
<dbReference type="Pfam" id="PF13620">
    <property type="entry name" value="CarboxypepD_reg"/>
    <property type="match status" value="2"/>
</dbReference>
<keyword evidence="1" id="KW-0121">Carboxypeptidase</keyword>
<reference evidence="2" key="1">
    <citation type="submission" date="2016-11" db="EMBL/GenBank/DDBJ databases">
        <authorList>
            <person name="Varghese N."/>
            <person name="Submissions S."/>
        </authorList>
    </citation>
    <scope>NUCLEOTIDE SEQUENCE [LARGE SCALE GENOMIC DNA]</scope>
    <source>
        <strain evidence="2">DSM 10124</strain>
    </source>
</reference>
<proteinExistence type="predicted"/>
<evidence type="ECO:0000313" key="1">
    <source>
        <dbReference type="EMBL" id="SHE79012.1"/>
    </source>
</evidence>
<dbReference type="InterPro" id="IPR013783">
    <property type="entry name" value="Ig-like_fold"/>
</dbReference>
<dbReference type="GO" id="GO:0004180">
    <property type="term" value="F:carboxypeptidase activity"/>
    <property type="evidence" value="ECO:0007669"/>
    <property type="project" value="UniProtKB-KW"/>
</dbReference>
<dbReference type="Proteomes" id="UP000184423">
    <property type="component" value="Unassembled WGS sequence"/>
</dbReference>
<protein>
    <submittedName>
        <fullName evidence="1">Carboxypeptidase regulatory-like domain-containing protein</fullName>
    </submittedName>
</protein>
<keyword evidence="2" id="KW-1185">Reference proteome</keyword>
<keyword evidence="1" id="KW-0645">Protease</keyword>
<dbReference type="RefSeq" id="WP_073248309.1">
    <property type="nucleotide sequence ID" value="NZ_FQVG01000016.1"/>
</dbReference>
<name>A0A1M4WDF4_9CLOT</name>
<keyword evidence="1" id="KW-0378">Hydrolase</keyword>
<dbReference type="SUPFAM" id="SSF49464">
    <property type="entry name" value="Carboxypeptidase regulatory domain-like"/>
    <property type="match status" value="1"/>
</dbReference>
<dbReference type="SUPFAM" id="SSF49478">
    <property type="entry name" value="Cna protein B-type domain"/>
    <property type="match status" value="1"/>
</dbReference>
<evidence type="ECO:0000313" key="2">
    <source>
        <dbReference type="Proteomes" id="UP000184423"/>
    </source>
</evidence>
<gene>
    <name evidence="1" type="ORF">SAMN02746091_01126</name>
</gene>
<sequence>MNNEIRIDGRIEERKNTVKIIKGRVINSKGQGICGACVKVLDVFSNPIEHTITDGYGNFKLFIFDNKNCYKIFATCEGYSTSDFQNIFLFDGQKLSVTIILNKLENILSIFVGRVVFNNKPVDMCQVELYSCYYGILTLCERTVTDKNGVFFIDKVASGIYIIKAENNMFYYKEKICLRPGLNSLTIYPQIKPNMIYGTISGVIVDSEGNRVKDALVVLQTKDGRFIKYTRTNSQGEYLFYNVERGEYSIVSYAKK</sequence>
<dbReference type="InterPro" id="IPR008969">
    <property type="entry name" value="CarboxyPept-like_regulatory"/>
</dbReference>
<accession>A0A1M4WDF4</accession>
<dbReference type="Gene3D" id="2.60.40.10">
    <property type="entry name" value="Immunoglobulins"/>
    <property type="match status" value="1"/>
</dbReference>
<dbReference type="Gene3D" id="2.60.40.1120">
    <property type="entry name" value="Carboxypeptidase-like, regulatory domain"/>
    <property type="match status" value="1"/>
</dbReference>